<keyword evidence="3" id="KW-1185">Reference proteome</keyword>
<evidence type="ECO:0000256" key="1">
    <source>
        <dbReference type="SAM" id="MobiDB-lite"/>
    </source>
</evidence>
<evidence type="ECO:0000313" key="2">
    <source>
        <dbReference type="EMBL" id="GAC97271.1"/>
    </source>
</evidence>
<protein>
    <submittedName>
        <fullName evidence="2">Uncharacterized protein</fullName>
    </submittedName>
</protein>
<feature type="compositionally biased region" description="Basic residues" evidence="1">
    <location>
        <begin position="47"/>
        <end position="61"/>
    </location>
</feature>
<feature type="region of interest" description="Disordered" evidence="1">
    <location>
        <begin position="28"/>
        <end position="72"/>
    </location>
</feature>
<dbReference type="AlphaFoldDB" id="R9P7E4"/>
<sequence length="72" mass="7784">MALRRFRKQHHDERCYAAYGRLDSATAPFGANDATACSPASDVSASSRRKNGNGRHNKGGRSSKEGSLTSEE</sequence>
<gene>
    <name evidence="2" type="ORF">PHSY_004856</name>
</gene>
<accession>R9P7E4</accession>
<name>R9P7E4_PSEHS</name>
<dbReference type="Proteomes" id="UP000014071">
    <property type="component" value="Unassembled WGS sequence"/>
</dbReference>
<evidence type="ECO:0000313" key="3">
    <source>
        <dbReference type="Proteomes" id="UP000014071"/>
    </source>
</evidence>
<dbReference type="EMBL" id="DF238808">
    <property type="protein sequence ID" value="GAC97271.1"/>
    <property type="molecule type" value="Genomic_DNA"/>
</dbReference>
<dbReference type="HOGENOM" id="CLU_2723296_0_0_1"/>
<proteinExistence type="predicted"/>
<dbReference type="GeneID" id="24110137"/>
<dbReference type="RefSeq" id="XP_012190858.1">
    <property type="nucleotide sequence ID" value="XM_012335468.1"/>
</dbReference>
<organism evidence="2 3">
    <name type="scientific">Pseudozyma hubeiensis (strain SY62)</name>
    <name type="common">Yeast</name>
    <dbReference type="NCBI Taxonomy" id="1305764"/>
    <lineage>
        <taxon>Eukaryota</taxon>
        <taxon>Fungi</taxon>
        <taxon>Dikarya</taxon>
        <taxon>Basidiomycota</taxon>
        <taxon>Ustilaginomycotina</taxon>
        <taxon>Ustilaginomycetes</taxon>
        <taxon>Ustilaginales</taxon>
        <taxon>Ustilaginaceae</taxon>
        <taxon>Pseudozyma</taxon>
    </lineage>
</organism>
<reference evidence="3" key="1">
    <citation type="journal article" date="2013" name="Genome Announc.">
        <title>Draft genome sequence of the basidiomycetous yeast-like fungus Pseudozyma hubeiensis SY62, which produces an abundant amount of the biosurfactant mannosylerythritol lipids.</title>
        <authorList>
            <person name="Konishi M."/>
            <person name="Hatada Y."/>
            <person name="Horiuchi J."/>
        </authorList>
    </citation>
    <scope>NUCLEOTIDE SEQUENCE [LARGE SCALE GENOMIC DNA]</scope>
    <source>
        <strain evidence="3">SY62</strain>
    </source>
</reference>